<evidence type="ECO:0000256" key="1">
    <source>
        <dbReference type="ARBA" id="ARBA00038240"/>
    </source>
</evidence>
<gene>
    <name evidence="3" type="ORF">GCM10008013_28050</name>
</gene>
<keyword evidence="4" id="KW-1185">Reference proteome</keyword>
<organism evidence="3 4">
    <name type="scientific">Paenibacillus segetis</name>
    <dbReference type="NCBI Taxonomy" id="1325360"/>
    <lineage>
        <taxon>Bacteria</taxon>
        <taxon>Bacillati</taxon>
        <taxon>Bacillota</taxon>
        <taxon>Bacilli</taxon>
        <taxon>Bacillales</taxon>
        <taxon>Paenibacillaceae</taxon>
        <taxon>Paenibacillus</taxon>
    </lineage>
</organism>
<dbReference type="Pfam" id="PF01636">
    <property type="entry name" value="APH"/>
    <property type="match status" value="1"/>
</dbReference>
<dbReference type="Gene3D" id="3.90.1200.10">
    <property type="match status" value="1"/>
</dbReference>
<protein>
    <recommendedName>
        <fullName evidence="2">Aminoglycoside phosphotransferase domain-containing protein</fullName>
    </recommendedName>
</protein>
<evidence type="ECO:0000259" key="2">
    <source>
        <dbReference type="Pfam" id="PF01636"/>
    </source>
</evidence>
<evidence type="ECO:0000313" key="4">
    <source>
        <dbReference type="Proteomes" id="UP000659344"/>
    </source>
</evidence>
<dbReference type="RefSeq" id="WP_188539730.1">
    <property type="nucleotide sequence ID" value="NZ_BMFT01000001.1"/>
</dbReference>
<comment type="similarity">
    <text evidence="1">Belongs to the pseudomonas-type ThrB family.</text>
</comment>
<feature type="domain" description="Aminoglycoside phosphotransferase" evidence="2">
    <location>
        <begin position="28"/>
        <end position="245"/>
    </location>
</feature>
<dbReference type="InterPro" id="IPR002575">
    <property type="entry name" value="Aminoglycoside_PTrfase"/>
</dbReference>
<dbReference type="PANTHER" id="PTHR21064:SF6">
    <property type="entry name" value="AMINOGLYCOSIDE PHOSPHOTRANSFERASE DOMAIN-CONTAINING PROTEIN"/>
    <property type="match status" value="1"/>
</dbReference>
<evidence type="ECO:0000313" key="3">
    <source>
        <dbReference type="EMBL" id="GGH26927.1"/>
    </source>
</evidence>
<dbReference type="SUPFAM" id="SSF56112">
    <property type="entry name" value="Protein kinase-like (PK-like)"/>
    <property type="match status" value="1"/>
</dbReference>
<accession>A0ABQ1YJ85</accession>
<dbReference type="InterPro" id="IPR050249">
    <property type="entry name" value="Pseudomonas-type_ThrB"/>
</dbReference>
<sequence>MINEAILNQILELLNYSSEDIHLLGGYFDHVYEISAAPSIVVKIFDRGIDSEEQILSEIEWTLFLEENGVNVAVPILIRNESYTYSLSDKLFFAAYEKVNGRHIYIDDEEWNDKLFHQWGRGMGKIHSLSELYPTGKYGRPEWHEHPMYQLNMNHFDPMITEKWENYLKGIHFIHKSKDSYGIIHGDLHHHNFLYDNGELAFIDFGDSEYNWFAYDIAIAIYHASQSFNDMDKRSKFALSFFNAFIDGYSMEKSVNETLKNIDFFVDFRHLYSYVYHMQHLDRTNLNERQLQYLDGMRLSIMSEDSYLGIKLV</sequence>
<dbReference type="InterPro" id="IPR011009">
    <property type="entry name" value="Kinase-like_dom_sf"/>
</dbReference>
<dbReference type="EMBL" id="BMFT01000001">
    <property type="protein sequence ID" value="GGH26927.1"/>
    <property type="molecule type" value="Genomic_DNA"/>
</dbReference>
<comment type="caution">
    <text evidence="3">The sequence shown here is derived from an EMBL/GenBank/DDBJ whole genome shotgun (WGS) entry which is preliminary data.</text>
</comment>
<dbReference type="Proteomes" id="UP000659344">
    <property type="component" value="Unassembled WGS sequence"/>
</dbReference>
<dbReference type="PANTHER" id="PTHR21064">
    <property type="entry name" value="AMINOGLYCOSIDE PHOSPHOTRANSFERASE DOMAIN-CONTAINING PROTEIN-RELATED"/>
    <property type="match status" value="1"/>
</dbReference>
<reference evidence="4" key="1">
    <citation type="journal article" date="2019" name="Int. J. Syst. Evol. Microbiol.">
        <title>The Global Catalogue of Microorganisms (GCM) 10K type strain sequencing project: providing services to taxonomists for standard genome sequencing and annotation.</title>
        <authorList>
            <consortium name="The Broad Institute Genomics Platform"/>
            <consortium name="The Broad Institute Genome Sequencing Center for Infectious Disease"/>
            <person name="Wu L."/>
            <person name="Ma J."/>
        </authorList>
    </citation>
    <scope>NUCLEOTIDE SEQUENCE [LARGE SCALE GENOMIC DNA]</scope>
    <source>
        <strain evidence="4">CGMCC 1.12769</strain>
    </source>
</reference>
<proteinExistence type="inferred from homology"/>
<name>A0ABQ1YJ85_9BACL</name>